<keyword evidence="3" id="KW-0201">Cytochrome c-type biogenesis</keyword>
<proteinExistence type="predicted"/>
<keyword evidence="2" id="KW-0547">Nucleotide-binding</keyword>
<evidence type="ECO:0000256" key="4">
    <source>
        <dbReference type="ARBA" id="ARBA00022840"/>
    </source>
</evidence>
<keyword evidence="1" id="KW-0813">Transport</keyword>
<evidence type="ECO:0000256" key="5">
    <source>
        <dbReference type="ARBA" id="ARBA00022967"/>
    </source>
</evidence>
<dbReference type="InterPro" id="IPR003439">
    <property type="entry name" value="ABC_transporter-like_ATP-bd"/>
</dbReference>
<evidence type="ECO:0000313" key="8">
    <source>
        <dbReference type="EMBL" id="EBR9858873.1"/>
    </source>
</evidence>
<keyword evidence="4 8" id="KW-0067">ATP-binding</keyword>
<evidence type="ECO:0000256" key="1">
    <source>
        <dbReference type="ARBA" id="ARBA00022448"/>
    </source>
</evidence>
<dbReference type="GO" id="GO:0017004">
    <property type="term" value="P:cytochrome complex assembly"/>
    <property type="evidence" value="ECO:0007669"/>
    <property type="project" value="UniProtKB-KW"/>
</dbReference>
<organism evidence="8">
    <name type="scientific">Salmonella enterica subsp. enterica serovar Chester</name>
    <dbReference type="NCBI Taxonomy" id="149386"/>
    <lineage>
        <taxon>Bacteria</taxon>
        <taxon>Pseudomonadati</taxon>
        <taxon>Pseudomonadota</taxon>
        <taxon>Gammaproteobacteria</taxon>
        <taxon>Enterobacterales</taxon>
        <taxon>Enterobacteriaceae</taxon>
        <taxon>Salmonella</taxon>
    </lineage>
</organism>
<dbReference type="PANTHER" id="PTHR43499:SF1">
    <property type="entry name" value="ABC TRANSPORTER I FAMILY MEMBER 1"/>
    <property type="match status" value="1"/>
</dbReference>
<dbReference type="GO" id="GO:0016887">
    <property type="term" value="F:ATP hydrolysis activity"/>
    <property type="evidence" value="ECO:0007669"/>
    <property type="project" value="InterPro"/>
</dbReference>
<gene>
    <name evidence="8" type="ORF">DS524_24270</name>
</gene>
<evidence type="ECO:0000256" key="3">
    <source>
        <dbReference type="ARBA" id="ARBA00022748"/>
    </source>
</evidence>
<dbReference type="SUPFAM" id="SSF52540">
    <property type="entry name" value="P-loop containing nucleoside triphosphate hydrolases"/>
    <property type="match status" value="1"/>
</dbReference>
<evidence type="ECO:0000256" key="2">
    <source>
        <dbReference type="ARBA" id="ARBA00022741"/>
    </source>
</evidence>
<evidence type="ECO:0000259" key="7">
    <source>
        <dbReference type="Pfam" id="PF00005"/>
    </source>
</evidence>
<keyword evidence="5" id="KW-1278">Translocase</keyword>
<dbReference type="InterPro" id="IPR027417">
    <property type="entry name" value="P-loop_NTPase"/>
</dbReference>
<keyword evidence="6" id="KW-0472">Membrane</keyword>
<reference evidence="8" key="1">
    <citation type="submission" date="2018-07" db="EMBL/GenBank/DDBJ databases">
        <authorList>
            <person name="Ashton P.M."/>
            <person name="Dallman T."/>
            <person name="Nair S."/>
            <person name="De Pinna E."/>
            <person name="Peters T."/>
            <person name="Grant K."/>
        </authorList>
    </citation>
    <scope>NUCLEOTIDE SEQUENCE</scope>
    <source>
        <strain evidence="8">296838</strain>
    </source>
</reference>
<dbReference type="AlphaFoldDB" id="A0A5U8SV46"/>
<dbReference type="GO" id="GO:0022857">
    <property type="term" value="F:transmembrane transporter activity"/>
    <property type="evidence" value="ECO:0007669"/>
    <property type="project" value="InterPro"/>
</dbReference>
<dbReference type="EMBL" id="AAGUAT010000043">
    <property type="protein sequence ID" value="EBR9858873.1"/>
    <property type="molecule type" value="Genomic_DNA"/>
</dbReference>
<protein>
    <submittedName>
        <fullName evidence="8">Heme ABC transporter ATP-binding protein</fullName>
    </submittedName>
</protein>
<dbReference type="PANTHER" id="PTHR43499">
    <property type="entry name" value="ABC TRANSPORTER I FAMILY MEMBER 1"/>
    <property type="match status" value="1"/>
</dbReference>
<name>A0A5U8SV46_SALET</name>
<feature type="non-terminal residue" evidence="8">
    <location>
        <position position="58"/>
    </location>
</feature>
<dbReference type="Pfam" id="PF00005">
    <property type="entry name" value="ABC_tran"/>
    <property type="match status" value="1"/>
</dbReference>
<sequence length="58" mass="6082">MPRITVNNPPPVLVAENVSFSRHGQPVVSDISLTLHCGTITAVTGPNGAGKSTFLRLL</sequence>
<comment type="caution">
    <text evidence="8">The sequence shown here is derived from an EMBL/GenBank/DDBJ whole genome shotgun (WGS) entry which is preliminary data.</text>
</comment>
<evidence type="ECO:0000256" key="6">
    <source>
        <dbReference type="ARBA" id="ARBA00023136"/>
    </source>
</evidence>
<dbReference type="GO" id="GO:0005524">
    <property type="term" value="F:ATP binding"/>
    <property type="evidence" value="ECO:0007669"/>
    <property type="project" value="UniProtKB-KW"/>
</dbReference>
<accession>A0A5U8SV46</accession>
<dbReference type="Gene3D" id="3.40.50.300">
    <property type="entry name" value="P-loop containing nucleotide triphosphate hydrolases"/>
    <property type="match status" value="1"/>
</dbReference>
<feature type="domain" description="ABC transporter" evidence="7">
    <location>
        <begin position="29"/>
        <end position="58"/>
    </location>
</feature>
<dbReference type="InterPro" id="IPR005895">
    <property type="entry name" value="ABC_transptr_haem_export_CcmA"/>
</dbReference>